<keyword evidence="1" id="KW-0175">Coiled coil</keyword>
<feature type="coiled-coil region" evidence="1">
    <location>
        <begin position="10"/>
        <end position="47"/>
    </location>
</feature>
<dbReference type="Proteomes" id="UP000483004">
    <property type="component" value="Unassembled WGS sequence"/>
</dbReference>
<reference evidence="2 3" key="1">
    <citation type="submission" date="2019-09" db="EMBL/GenBank/DDBJ databases">
        <title>Actinomadura physcomitrii sp. nov., a novel actinomycete isolated from moss [Physcomitrium sphaericum (Ludw) Fuernr].</title>
        <authorList>
            <person name="Liu C."/>
            <person name="Zhuang X."/>
        </authorList>
    </citation>
    <scope>NUCLEOTIDE SEQUENCE [LARGE SCALE GENOMIC DNA]</scope>
    <source>
        <strain evidence="2 3">CYP1-1B</strain>
    </source>
</reference>
<sequence>MTRPPDARARARAEQRLTELAEAERRMLETERAVNDHAEQLSDLDARHRHVRITQRIRPGLGTIEVDGDGRLLHVSLDRDGLVTSDRNLVGRRILDALAAARAEASARYKQEAARIARRNRV</sequence>
<dbReference type="InterPro" id="IPR036894">
    <property type="entry name" value="YbaB-like_sf"/>
</dbReference>
<dbReference type="EMBL" id="WBMR01000049">
    <property type="protein sequence ID" value="KAB2379964.1"/>
    <property type="molecule type" value="Genomic_DNA"/>
</dbReference>
<dbReference type="RefSeq" id="WP_151541410.1">
    <property type="nucleotide sequence ID" value="NZ_WBMR01000049.1"/>
</dbReference>
<dbReference type="Gene3D" id="3.30.1310.10">
    <property type="entry name" value="Nucleoid-associated protein YbaB-like domain"/>
    <property type="match status" value="1"/>
</dbReference>
<protein>
    <recommendedName>
        <fullName evidence="4">YbaB/EbfC family nucleoid-associated protein</fullName>
    </recommendedName>
</protein>
<gene>
    <name evidence="2" type="ORF">F9B16_18880</name>
</gene>
<dbReference type="GO" id="GO:0003677">
    <property type="term" value="F:DNA binding"/>
    <property type="evidence" value="ECO:0007669"/>
    <property type="project" value="InterPro"/>
</dbReference>
<proteinExistence type="predicted"/>
<name>A0A6L3VSX8_9ACTN</name>
<dbReference type="AlphaFoldDB" id="A0A6L3VSX8"/>
<comment type="caution">
    <text evidence="2">The sequence shown here is derived from an EMBL/GenBank/DDBJ whole genome shotgun (WGS) entry which is preliminary data.</text>
</comment>
<evidence type="ECO:0000313" key="3">
    <source>
        <dbReference type="Proteomes" id="UP000483004"/>
    </source>
</evidence>
<organism evidence="2 3">
    <name type="scientific">Actinomadura montaniterrae</name>
    <dbReference type="NCBI Taxonomy" id="1803903"/>
    <lineage>
        <taxon>Bacteria</taxon>
        <taxon>Bacillati</taxon>
        <taxon>Actinomycetota</taxon>
        <taxon>Actinomycetes</taxon>
        <taxon>Streptosporangiales</taxon>
        <taxon>Thermomonosporaceae</taxon>
        <taxon>Actinomadura</taxon>
    </lineage>
</organism>
<keyword evidence="3" id="KW-1185">Reference proteome</keyword>
<dbReference type="Pfam" id="PF02575">
    <property type="entry name" value="YbaB_DNA_bd"/>
    <property type="match status" value="1"/>
</dbReference>
<accession>A0A6L3VSX8</accession>
<dbReference type="InterPro" id="IPR004401">
    <property type="entry name" value="YbaB/EbfC"/>
</dbReference>
<evidence type="ECO:0000313" key="2">
    <source>
        <dbReference type="EMBL" id="KAB2379964.1"/>
    </source>
</evidence>
<evidence type="ECO:0000256" key="1">
    <source>
        <dbReference type="SAM" id="Coils"/>
    </source>
</evidence>
<evidence type="ECO:0008006" key="4">
    <source>
        <dbReference type="Google" id="ProtNLM"/>
    </source>
</evidence>